<dbReference type="OrthoDB" id="546632at2759"/>
<organism evidence="6">
    <name type="scientific">Schistocephalus solidus</name>
    <name type="common">Tapeworm</name>
    <dbReference type="NCBI Taxonomy" id="70667"/>
    <lineage>
        <taxon>Eukaryota</taxon>
        <taxon>Metazoa</taxon>
        <taxon>Spiralia</taxon>
        <taxon>Lophotrochozoa</taxon>
        <taxon>Platyhelminthes</taxon>
        <taxon>Cestoda</taxon>
        <taxon>Eucestoda</taxon>
        <taxon>Diphyllobothriidea</taxon>
        <taxon>Diphyllobothriidae</taxon>
        <taxon>Schistocephalus</taxon>
    </lineage>
</organism>
<dbReference type="GO" id="GO:0007165">
    <property type="term" value="P:signal transduction"/>
    <property type="evidence" value="ECO:0007669"/>
    <property type="project" value="InterPro"/>
</dbReference>
<evidence type="ECO:0000259" key="3">
    <source>
        <dbReference type="PROSITE" id="PS51845"/>
    </source>
</evidence>
<gene>
    <name evidence="4" type="ORF">SSLN_LOCUS19556</name>
</gene>
<dbReference type="Gene3D" id="1.10.1300.10">
    <property type="entry name" value="3'5'-cyclic nucleotide phosphodiesterase, catalytic domain"/>
    <property type="match status" value="1"/>
</dbReference>
<reference evidence="6" key="1">
    <citation type="submission" date="2016-06" db="UniProtKB">
        <authorList>
            <consortium name="WormBaseParasite"/>
        </authorList>
    </citation>
    <scope>IDENTIFICATION</scope>
</reference>
<evidence type="ECO:0000313" key="4">
    <source>
        <dbReference type="EMBL" id="VDM05942.1"/>
    </source>
</evidence>
<sequence length="221" mass="23858">MRSTLCPKPPTCFYVPNQNNVQSRLSICYNTNSPLENHHCAVAFDLVRTPETNIFKGLSDSDANLAKLLSLRCILGTDMGKHTDILQAYTAKLASLGLPTTASSSDCAHTVPSADVAGAEYEATTVVDTATRSRRSPTCDELAKIFAEDEEARALTMVMLLKMCDISTEIRPAATCGNLLKLVSFMRIIVCLSPMGYQMLSLPCASHKASCLPIGLQALPI</sequence>
<keyword evidence="1" id="KW-0479">Metal-binding</keyword>
<accession>A0A183TSV8</accession>
<dbReference type="STRING" id="70667.A0A183TSV8"/>
<dbReference type="AlphaFoldDB" id="A0A183TSV8"/>
<keyword evidence="5" id="KW-1185">Reference proteome</keyword>
<keyword evidence="2" id="KW-0378">Hydrolase</keyword>
<dbReference type="Proteomes" id="UP000275846">
    <property type="component" value="Unassembled WGS sequence"/>
</dbReference>
<dbReference type="InterPro" id="IPR036971">
    <property type="entry name" value="PDEase_catalytic_dom_sf"/>
</dbReference>
<evidence type="ECO:0000313" key="6">
    <source>
        <dbReference type="WBParaSite" id="SSLN_0002028701-mRNA-1"/>
    </source>
</evidence>
<dbReference type="EMBL" id="UYSU01048082">
    <property type="protein sequence ID" value="VDM05942.1"/>
    <property type="molecule type" value="Genomic_DNA"/>
</dbReference>
<dbReference type="PROSITE" id="PS51845">
    <property type="entry name" value="PDEASE_I_2"/>
    <property type="match status" value="1"/>
</dbReference>
<name>A0A183TSV8_SCHSO</name>
<protein>
    <submittedName>
        <fullName evidence="6">PDEase domain-containing protein</fullName>
    </submittedName>
</protein>
<dbReference type="SUPFAM" id="SSF109604">
    <property type="entry name" value="HD-domain/PDEase-like"/>
    <property type="match status" value="1"/>
</dbReference>
<dbReference type="WBParaSite" id="SSLN_0002028701-mRNA-1">
    <property type="protein sequence ID" value="SSLN_0002028701-mRNA-1"/>
    <property type="gene ID" value="SSLN_0002028701"/>
</dbReference>
<dbReference type="GO" id="GO:0046872">
    <property type="term" value="F:metal ion binding"/>
    <property type="evidence" value="ECO:0007669"/>
    <property type="project" value="UniProtKB-KW"/>
</dbReference>
<proteinExistence type="predicted"/>
<evidence type="ECO:0000256" key="1">
    <source>
        <dbReference type="ARBA" id="ARBA00022723"/>
    </source>
</evidence>
<dbReference type="PANTHER" id="PTHR11347">
    <property type="entry name" value="CYCLIC NUCLEOTIDE PHOSPHODIESTERASE"/>
    <property type="match status" value="1"/>
</dbReference>
<feature type="domain" description="PDEase" evidence="3">
    <location>
        <begin position="1"/>
        <end position="172"/>
    </location>
</feature>
<reference evidence="4 5" key="2">
    <citation type="submission" date="2018-11" db="EMBL/GenBank/DDBJ databases">
        <authorList>
            <consortium name="Pathogen Informatics"/>
        </authorList>
    </citation>
    <scope>NUCLEOTIDE SEQUENCE [LARGE SCALE GENOMIC DNA]</scope>
    <source>
        <strain evidence="4 5">NST_G2</strain>
    </source>
</reference>
<dbReference type="GO" id="GO:0004114">
    <property type="term" value="F:3',5'-cyclic-nucleotide phosphodiesterase activity"/>
    <property type="evidence" value="ECO:0007669"/>
    <property type="project" value="InterPro"/>
</dbReference>
<dbReference type="InterPro" id="IPR002073">
    <property type="entry name" value="PDEase_catalytic_dom"/>
</dbReference>
<dbReference type="Pfam" id="PF00233">
    <property type="entry name" value="PDEase_I"/>
    <property type="match status" value="1"/>
</dbReference>
<evidence type="ECO:0000313" key="5">
    <source>
        <dbReference type="Proteomes" id="UP000275846"/>
    </source>
</evidence>
<evidence type="ECO:0000256" key="2">
    <source>
        <dbReference type="ARBA" id="ARBA00022801"/>
    </source>
</evidence>